<dbReference type="InParanoid" id="A0A1E7F3X9"/>
<keyword evidence="5" id="KW-1185">Reference proteome</keyword>
<reference evidence="4 5" key="1">
    <citation type="submission" date="2016-09" db="EMBL/GenBank/DDBJ databases">
        <title>Extensive genetic diversity and differential bi-allelic expression allows diatom success in the polar Southern Ocean.</title>
        <authorList>
            <consortium name="DOE Joint Genome Institute"/>
            <person name="Mock T."/>
            <person name="Otillar R.P."/>
            <person name="Strauss J."/>
            <person name="Dupont C."/>
            <person name="Frickenhaus S."/>
            <person name="Maumus F."/>
            <person name="Mcmullan M."/>
            <person name="Sanges R."/>
            <person name="Schmutz J."/>
            <person name="Toseland A."/>
            <person name="Valas R."/>
            <person name="Veluchamy A."/>
            <person name="Ward B.J."/>
            <person name="Allen A."/>
            <person name="Barry K."/>
            <person name="Falciatore A."/>
            <person name="Ferrante M."/>
            <person name="Fortunato A.E."/>
            <person name="Gloeckner G."/>
            <person name="Gruber A."/>
            <person name="Hipkin R."/>
            <person name="Janech M."/>
            <person name="Kroth P."/>
            <person name="Leese F."/>
            <person name="Lindquist E."/>
            <person name="Lyon B.R."/>
            <person name="Martin J."/>
            <person name="Mayer C."/>
            <person name="Parker M."/>
            <person name="Quesneville H."/>
            <person name="Raymond J."/>
            <person name="Uhlig C."/>
            <person name="Valentin K.U."/>
            <person name="Worden A.Z."/>
            <person name="Armbrust E.V."/>
            <person name="Bowler C."/>
            <person name="Green B."/>
            <person name="Moulton V."/>
            <person name="Van Oosterhout C."/>
            <person name="Grigoriev I."/>
        </authorList>
    </citation>
    <scope>NUCLEOTIDE SEQUENCE [LARGE SCALE GENOMIC DNA]</scope>
    <source>
        <strain evidence="4 5">CCMP1102</strain>
    </source>
</reference>
<feature type="non-terminal residue" evidence="4">
    <location>
        <position position="198"/>
    </location>
</feature>
<proteinExistence type="predicted"/>
<accession>A0A1E7F3X9</accession>
<protein>
    <recommendedName>
        <fullName evidence="3">Potassium channel tetramerisation-type BTB domain-containing protein</fullName>
    </recommendedName>
</protein>
<evidence type="ECO:0000259" key="3">
    <source>
        <dbReference type="Pfam" id="PF02214"/>
    </source>
</evidence>
<evidence type="ECO:0000256" key="2">
    <source>
        <dbReference type="SAM" id="MobiDB-lite"/>
    </source>
</evidence>
<dbReference type="KEGG" id="fcy:FRACYDRAFT_219507"/>
<organism evidence="4 5">
    <name type="scientific">Fragilariopsis cylindrus CCMP1102</name>
    <dbReference type="NCBI Taxonomy" id="635003"/>
    <lineage>
        <taxon>Eukaryota</taxon>
        <taxon>Sar</taxon>
        <taxon>Stramenopiles</taxon>
        <taxon>Ochrophyta</taxon>
        <taxon>Bacillariophyta</taxon>
        <taxon>Bacillariophyceae</taxon>
        <taxon>Bacillariophycidae</taxon>
        <taxon>Bacillariales</taxon>
        <taxon>Bacillariaceae</taxon>
        <taxon>Fragilariopsis</taxon>
    </lineage>
</organism>
<dbReference type="SUPFAM" id="SSF54695">
    <property type="entry name" value="POZ domain"/>
    <property type="match status" value="1"/>
</dbReference>
<dbReference type="Pfam" id="PF02214">
    <property type="entry name" value="BTB_2"/>
    <property type="match status" value="1"/>
</dbReference>
<feature type="compositionally biased region" description="Basic and acidic residues" evidence="2">
    <location>
        <begin position="1"/>
        <end position="14"/>
    </location>
</feature>
<dbReference type="InterPro" id="IPR011333">
    <property type="entry name" value="SKP1/BTB/POZ_sf"/>
</dbReference>
<evidence type="ECO:0000313" key="4">
    <source>
        <dbReference type="EMBL" id="OEU12834.1"/>
    </source>
</evidence>
<dbReference type="PANTHER" id="PTHR14499:SF136">
    <property type="entry name" value="GH08630P"/>
    <property type="match status" value="1"/>
</dbReference>
<dbReference type="AlphaFoldDB" id="A0A1E7F3X9"/>
<dbReference type="OrthoDB" id="41971at2759"/>
<keyword evidence="1" id="KW-0175">Coiled coil</keyword>
<feature type="region of interest" description="Disordered" evidence="2">
    <location>
        <begin position="1"/>
        <end position="24"/>
    </location>
</feature>
<gene>
    <name evidence="4" type="ORF">FRACYDRAFT_219507</name>
</gene>
<evidence type="ECO:0000313" key="5">
    <source>
        <dbReference type="Proteomes" id="UP000095751"/>
    </source>
</evidence>
<dbReference type="EMBL" id="KV784364">
    <property type="protein sequence ID" value="OEU12834.1"/>
    <property type="molecule type" value="Genomic_DNA"/>
</dbReference>
<dbReference type="GO" id="GO:0051260">
    <property type="term" value="P:protein homooligomerization"/>
    <property type="evidence" value="ECO:0007669"/>
    <property type="project" value="InterPro"/>
</dbReference>
<dbReference type="InterPro" id="IPR003131">
    <property type="entry name" value="T1-type_BTB"/>
</dbReference>
<evidence type="ECO:0000256" key="1">
    <source>
        <dbReference type="SAM" id="Coils"/>
    </source>
</evidence>
<dbReference type="Gene3D" id="3.30.710.10">
    <property type="entry name" value="Potassium Channel Kv1.1, Chain A"/>
    <property type="match status" value="1"/>
</dbReference>
<name>A0A1E7F3X9_9STRA</name>
<feature type="domain" description="Potassium channel tetramerisation-type BTB" evidence="3">
    <location>
        <begin position="73"/>
        <end position="137"/>
    </location>
</feature>
<sequence>MDDESEHRGTKRNNDDDDDDDPSTLWERLQESQRKKMKLLKDETEQLQKEKDVMNSAVGAAAATTSTNDDDIIEINAGGKIIEALRSTLTLVAPDTMFAYMFSERWEESLKRDRNGRVFIDENSELIEIIVDFLRMKKREDPSKPAPPPTVRDDKKDNFLSLLNYYGLTEFFYPSLQPSSSVLDITNIVVVKSVASLI</sequence>
<dbReference type="PANTHER" id="PTHR14499">
    <property type="entry name" value="POTASSIUM CHANNEL TETRAMERIZATION DOMAIN-CONTAINING"/>
    <property type="match status" value="1"/>
</dbReference>
<dbReference type="Proteomes" id="UP000095751">
    <property type="component" value="Unassembled WGS sequence"/>
</dbReference>
<feature type="coiled-coil region" evidence="1">
    <location>
        <begin position="30"/>
        <end position="57"/>
    </location>
</feature>